<protein>
    <submittedName>
        <fullName evidence="1">Uncharacterized protein</fullName>
    </submittedName>
</protein>
<dbReference type="AlphaFoldDB" id="A0A392VP39"/>
<reference evidence="1 2" key="1">
    <citation type="journal article" date="2018" name="Front. Plant Sci.">
        <title>Red Clover (Trifolium pratense) and Zigzag Clover (T. medium) - A Picture of Genomic Similarities and Differences.</title>
        <authorList>
            <person name="Dluhosova J."/>
            <person name="Istvanek J."/>
            <person name="Nedelnik J."/>
            <person name="Repkova J."/>
        </authorList>
    </citation>
    <scope>NUCLEOTIDE SEQUENCE [LARGE SCALE GENOMIC DNA]</scope>
    <source>
        <strain evidence="2">cv. 10/8</strain>
        <tissue evidence="1">Leaf</tissue>
    </source>
</reference>
<name>A0A392VP39_9FABA</name>
<comment type="caution">
    <text evidence="1">The sequence shown here is derived from an EMBL/GenBank/DDBJ whole genome shotgun (WGS) entry which is preliminary data.</text>
</comment>
<sequence length="48" mass="4996">MVEEAIVIPVMVEEPFPPTVLKTNAGPVDPMFALALALLVDACVGCPS</sequence>
<feature type="non-terminal residue" evidence="1">
    <location>
        <position position="48"/>
    </location>
</feature>
<proteinExistence type="predicted"/>
<evidence type="ECO:0000313" key="2">
    <source>
        <dbReference type="Proteomes" id="UP000265520"/>
    </source>
</evidence>
<organism evidence="1 2">
    <name type="scientific">Trifolium medium</name>
    <dbReference type="NCBI Taxonomy" id="97028"/>
    <lineage>
        <taxon>Eukaryota</taxon>
        <taxon>Viridiplantae</taxon>
        <taxon>Streptophyta</taxon>
        <taxon>Embryophyta</taxon>
        <taxon>Tracheophyta</taxon>
        <taxon>Spermatophyta</taxon>
        <taxon>Magnoliopsida</taxon>
        <taxon>eudicotyledons</taxon>
        <taxon>Gunneridae</taxon>
        <taxon>Pentapetalae</taxon>
        <taxon>rosids</taxon>
        <taxon>fabids</taxon>
        <taxon>Fabales</taxon>
        <taxon>Fabaceae</taxon>
        <taxon>Papilionoideae</taxon>
        <taxon>50 kb inversion clade</taxon>
        <taxon>NPAAA clade</taxon>
        <taxon>Hologalegina</taxon>
        <taxon>IRL clade</taxon>
        <taxon>Trifolieae</taxon>
        <taxon>Trifolium</taxon>
    </lineage>
</organism>
<evidence type="ECO:0000313" key="1">
    <source>
        <dbReference type="EMBL" id="MCI89647.1"/>
    </source>
</evidence>
<dbReference type="EMBL" id="LXQA011224594">
    <property type="protein sequence ID" value="MCI89647.1"/>
    <property type="molecule type" value="Genomic_DNA"/>
</dbReference>
<keyword evidence="2" id="KW-1185">Reference proteome</keyword>
<dbReference type="Proteomes" id="UP000265520">
    <property type="component" value="Unassembled WGS sequence"/>
</dbReference>
<accession>A0A392VP39</accession>